<dbReference type="PANTHER" id="PTHR43408">
    <property type="entry name" value="FMN REDUCTASE (NADPH)"/>
    <property type="match status" value="1"/>
</dbReference>
<evidence type="ECO:0000313" key="6">
    <source>
        <dbReference type="Proteomes" id="UP001139179"/>
    </source>
</evidence>
<dbReference type="Gene3D" id="3.40.50.360">
    <property type="match status" value="1"/>
</dbReference>
<evidence type="ECO:0000256" key="2">
    <source>
        <dbReference type="ARBA" id="ARBA00022643"/>
    </source>
</evidence>
<dbReference type="GO" id="GO:0016491">
    <property type="term" value="F:oxidoreductase activity"/>
    <property type="evidence" value="ECO:0007669"/>
    <property type="project" value="UniProtKB-KW"/>
</dbReference>
<comment type="caution">
    <text evidence="5">The sequence shown here is derived from an EMBL/GenBank/DDBJ whole genome shotgun (WGS) entry which is preliminary data.</text>
</comment>
<gene>
    <name evidence="5" type="ORF">M3202_04630</name>
</gene>
<dbReference type="AlphaFoldDB" id="A0A9X2INF7"/>
<feature type="domain" description="NADPH-dependent FMN reductase-like" evidence="4">
    <location>
        <begin position="1"/>
        <end position="144"/>
    </location>
</feature>
<keyword evidence="1" id="KW-0285">Flavoprotein</keyword>
<name>A0A9X2INF7_9BACI</name>
<sequence>MKVVGISGTIIGTKTSAVVSLILDEIKKVDSTVETELLDLKNYQLQFCDGRDPAAYEGDTKKVIDIMNAADVFLFGTPIFNGSLSGPLKNLIDVTPVAALRNKVIGFIATGAIPQHYLVIENQLKPIAGYFRAFVAPSSVYVTRDHFNERQELIDEEVLRRMEHLAKELVHMGKALKF</sequence>
<evidence type="ECO:0000256" key="3">
    <source>
        <dbReference type="ARBA" id="ARBA00023002"/>
    </source>
</evidence>
<keyword evidence="2" id="KW-0288">FMN</keyword>
<dbReference type="InterPro" id="IPR051814">
    <property type="entry name" value="NAD(P)H-dep_FMN_reductase"/>
</dbReference>
<protein>
    <submittedName>
        <fullName evidence="5">NAD(P)H-dependent oxidoreductase</fullName>
    </submittedName>
</protein>
<dbReference type="Pfam" id="PF03358">
    <property type="entry name" value="FMN_red"/>
    <property type="match status" value="1"/>
</dbReference>
<accession>A0A9X2INF7</accession>
<reference evidence="5" key="1">
    <citation type="submission" date="2022-05" db="EMBL/GenBank/DDBJ databases">
        <title>Comparative Genomics of Spacecraft Associated Microbes.</title>
        <authorList>
            <person name="Tran M.T."/>
            <person name="Wright A."/>
            <person name="Seuylemezian A."/>
            <person name="Eisen J."/>
            <person name="Coil D."/>
        </authorList>
    </citation>
    <scope>NUCLEOTIDE SEQUENCE</scope>
    <source>
        <strain evidence="5">214.1.1</strain>
    </source>
</reference>
<organism evidence="5 6">
    <name type="scientific">Halalkalibacter oceani</name>
    <dbReference type="NCBI Taxonomy" id="1653776"/>
    <lineage>
        <taxon>Bacteria</taxon>
        <taxon>Bacillati</taxon>
        <taxon>Bacillota</taxon>
        <taxon>Bacilli</taxon>
        <taxon>Bacillales</taxon>
        <taxon>Bacillaceae</taxon>
        <taxon>Halalkalibacter</taxon>
    </lineage>
</organism>
<dbReference type="RefSeq" id="WP_251222166.1">
    <property type="nucleotide sequence ID" value="NZ_JAMBOL010000002.1"/>
</dbReference>
<dbReference type="InterPro" id="IPR005025">
    <property type="entry name" value="FMN_Rdtase-like_dom"/>
</dbReference>
<keyword evidence="3" id="KW-0560">Oxidoreductase</keyword>
<keyword evidence="6" id="KW-1185">Reference proteome</keyword>
<dbReference type="EMBL" id="JAMBOL010000002">
    <property type="protein sequence ID" value="MCM3713362.1"/>
    <property type="molecule type" value="Genomic_DNA"/>
</dbReference>
<proteinExistence type="predicted"/>
<dbReference type="Proteomes" id="UP001139179">
    <property type="component" value="Unassembled WGS sequence"/>
</dbReference>
<dbReference type="InterPro" id="IPR029039">
    <property type="entry name" value="Flavoprotein-like_sf"/>
</dbReference>
<dbReference type="PANTHER" id="PTHR43408:SF2">
    <property type="entry name" value="FMN REDUCTASE (NADPH)"/>
    <property type="match status" value="1"/>
</dbReference>
<evidence type="ECO:0000259" key="4">
    <source>
        <dbReference type="Pfam" id="PF03358"/>
    </source>
</evidence>
<evidence type="ECO:0000313" key="5">
    <source>
        <dbReference type="EMBL" id="MCM3713362.1"/>
    </source>
</evidence>
<evidence type="ECO:0000256" key="1">
    <source>
        <dbReference type="ARBA" id="ARBA00022630"/>
    </source>
</evidence>
<dbReference type="SUPFAM" id="SSF52218">
    <property type="entry name" value="Flavoproteins"/>
    <property type="match status" value="1"/>
</dbReference>